<dbReference type="EMBL" id="JAYMYS010000006">
    <property type="protein sequence ID" value="KAK7388943.1"/>
    <property type="molecule type" value="Genomic_DNA"/>
</dbReference>
<protein>
    <submittedName>
        <fullName evidence="2">Uncharacterized protein</fullName>
    </submittedName>
</protein>
<proteinExistence type="predicted"/>
<dbReference type="Proteomes" id="UP001386955">
    <property type="component" value="Unassembled WGS sequence"/>
</dbReference>
<feature type="compositionally biased region" description="Polar residues" evidence="1">
    <location>
        <begin position="162"/>
        <end position="175"/>
    </location>
</feature>
<comment type="caution">
    <text evidence="2">The sequence shown here is derived from an EMBL/GenBank/DDBJ whole genome shotgun (WGS) entry which is preliminary data.</text>
</comment>
<name>A0AAN9S488_PSOTE</name>
<feature type="region of interest" description="Disordered" evidence="1">
    <location>
        <begin position="149"/>
        <end position="191"/>
    </location>
</feature>
<reference evidence="2 3" key="1">
    <citation type="submission" date="2024-01" db="EMBL/GenBank/DDBJ databases">
        <title>The genomes of 5 underutilized Papilionoideae crops provide insights into root nodulation and disease resistanc.</title>
        <authorList>
            <person name="Jiang F."/>
        </authorList>
    </citation>
    <scope>NUCLEOTIDE SEQUENCE [LARGE SCALE GENOMIC DNA]</scope>
    <source>
        <strain evidence="2">DUOXIRENSHENG_FW03</strain>
        <tissue evidence="2">Leaves</tissue>
    </source>
</reference>
<dbReference type="AlphaFoldDB" id="A0AAN9S488"/>
<evidence type="ECO:0000313" key="3">
    <source>
        <dbReference type="Proteomes" id="UP001386955"/>
    </source>
</evidence>
<accession>A0AAN9S488</accession>
<sequence>MATISTLSLTVAVPTTINTITTTDNDNDARPLPHLDRESKLLRLSSKVMGEDNCVVEWQQQRRTNLSRNRTRQVVPAQRQLLEAFELDYLNRNFTFFPFHAQETTVFHSPQLLLYDLLDACTTSFAPSIESTICGSSTTSIVPRHVSSHLEDKVGPDGGSSGATPTTTFTSNVDSDNPDYGCADYGGDEMK</sequence>
<evidence type="ECO:0000256" key="1">
    <source>
        <dbReference type="SAM" id="MobiDB-lite"/>
    </source>
</evidence>
<keyword evidence="3" id="KW-1185">Reference proteome</keyword>
<gene>
    <name evidence="2" type="ORF">VNO78_23772</name>
</gene>
<evidence type="ECO:0000313" key="2">
    <source>
        <dbReference type="EMBL" id="KAK7388943.1"/>
    </source>
</evidence>
<organism evidence="2 3">
    <name type="scientific">Psophocarpus tetragonolobus</name>
    <name type="common">Winged bean</name>
    <name type="synonym">Dolichos tetragonolobus</name>
    <dbReference type="NCBI Taxonomy" id="3891"/>
    <lineage>
        <taxon>Eukaryota</taxon>
        <taxon>Viridiplantae</taxon>
        <taxon>Streptophyta</taxon>
        <taxon>Embryophyta</taxon>
        <taxon>Tracheophyta</taxon>
        <taxon>Spermatophyta</taxon>
        <taxon>Magnoliopsida</taxon>
        <taxon>eudicotyledons</taxon>
        <taxon>Gunneridae</taxon>
        <taxon>Pentapetalae</taxon>
        <taxon>rosids</taxon>
        <taxon>fabids</taxon>
        <taxon>Fabales</taxon>
        <taxon>Fabaceae</taxon>
        <taxon>Papilionoideae</taxon>
        <taxon>50 kb inversion clade</taxon>
        <taxon>NPAAA clade</taxon>
        <taxon>indigoferoid/millettioid clade</taxon>
        <taxon>Phaseoleae</taxon>
        <taxon>Psophocarpus</taxon>
    </lineage>
</organism>